<sequence>MALCSKKITPSQRAAGLAMLLYKREARRYALRAEDDGLAMVAAPYRITRQPTRKSRRVK</sequence>
<dbReference type="HOGENOM" id="CLU_2953076_0_0_6"/>
<evidence type="ECO:0000313" key="1">
    <source>
        <dbReference type="EMBL" id="EFE24341.1"/>
    </source>
</evidence>
<comment type="caution">
    <text evidence="1">The sequence shown here is derived from an EMBL/GenBank/DDBJ whole genome shotgun (WGS) entry which is preliminary data.</text>
</comment>
<accession>D4F1L5</accession>
<protein>
    <submittedName>
        <fullName evidence="1">Uncharacterized protein</fullName>
    </submittedName>
</protein>
<dbReference type="EMBL" id="ADGK01000023">
    <property type="protein sequence ID" value="EFE24341.1"/>
    <property type="molecule type" value="Genomic_DNA"/>
</dbReference>
<evidence type="ECO:0000313" key="2">
    <source>
        <dbReference type="Proteomes" id="UP000003692"/>
    </source>
</evidence>
<proteinExistence type="predicted"/>
<dbReference type="Proteomes" id="UP000003692">
    <property type="component" value="Unassembled WGS sequence"/>
</dbReference>
<name>D4F1L5_EDWTA</name>
<dbReference type="AlphaFoldDB" id="D4F1L5"/>
<organism evidence="1 2">
    <name type="scientific">Edwardsiella tarda ATCC 23685</name>
    <dbReference type="NCBI Taxonomy" id="500638"/>
    <lineage>
        <taxon>Bacteria</taxon>
        <taxon>Pseudomonadati</taxon>
        <taxon>Pseudomonadota</taxon>
        <taxon>Gammaproteobacteria</taxon>
        <taxon>Enterobacterales</taxon>
        <taxon>Hafniaceae</taxon>
        <taxon>Edwardsiella</taxon>
    </lineage>
</organism>
<gene>
    <name evidence="1" type="ORF">EDWATA_00608</name>
</gene>
<reference evidence="1 2" key="1">
    <citation type="submission" date="2010-02" db="EMBL/GenBank/DDBJ databases">
        <authorList>
            <person name="Weinstock G."/>
            <person name="Sodergren E."/>
            <person name="Clifton S."/>
            <person name="Fulton L."/>
            <person name="Fulton B."/>
            <person name="Courtney L."/>
            <person name="Fronick C."/>
            <person name="Harrison M."/>
            <person name="Strong C."/>
            <person name="Farmer C."/>
            <person name="Delahaunty K."/>
            <person name="Markovic C."/>
            <person name="Hall O."/>
            <person name="Minx P."/>
            <person name="Tomlinson C."/>
            <person name="Mitreva M."/>
            <person name="Nelson J."/>
            <person name="Hou S."/>
            <person name="Wollam A."/>
            <person name="Pepin K.H."/>
            <person name="Johnson M."/>
            <person name="Bhonagiri V."/>
            <person name="Zhang X."/>
            <person name="Suruliraj S."/>
            <person name="Warren W."/>
            <person name="Chinwalla A."/>
            <person name="Mardis E.R."/>
            <person name="Wilson R.K."/>
        </authorList>
    </citation>
    <scope>NUCLEOTIDE SEQUENCE [LARGE SCALE GENOMIC DNA]</scope>
    <source>
        <strain evidence="1 2">ATCC 23685</strain>
    </source>
</reference>